<feature type="domain" description="C2H2-type" evidence="8">
    <location>
        <begin position="167"/>
        <end position="194"/>
    </location>
</feature>
<gene>
    <name evidence="9" type="ORF">JOQ06_028053</name>
</gene>
<accession>A0AAD6AFE1</accession>
<evidence type="ECO:0000313" key="9">
    <source>
        <dbReference type="EMBL" id="KAJ4923798.1"/>
    </source>
</evidence>
<dbReference type="PROSITE" id="PS50157">
    <property type="entry name" value="ZINC_FINGER_C2H2_2"/>
    <property type="match status" value="3"/>
</dbReference>
<evidence type="ECO:0000256" key="5">
    <source>
        <dbReference type="ARBA" id="ARBA00022833"/>
    </source>
</evidence>
<evidence type="ECO:0000256" key="7">
    <source>
        <dbReference type="PROSITE-ProRule" id="PRU00042"/>
    </source>
</evidence>
<dbReference type="PROSITE" id="PS00028">
    <property type="entry name" value="ZINC_FINGER_C2H2_1"/>
    <property type="match status" value="3"/>
</dbReference>
<dbReference type="GO" id="GO:0009913">
    <property type="term" value="P:epidermal cell differentiation"/>
    <property type="evidence" value="ECO:0007669"/>
    <property type="project" value="TreeGrafter"/>
</dbReference>
<comment type="caution">
    <text evidence="9">The sequence shown here is derived from an EMBL/GenBank/DDBJ whole genome shotgun (WGS) entry which is preliminary data.</text>
</comment>
<keyword evidence="10" id="KW-1185">Reference proteome</keyword>
<dbReference type="SUPFAM" id="SSF57667">
    <property type="entry name" value="beta-beta-alpha zinc fingers"/>
    <property type="match status" value="2"/>
</dbReference>
<dbReference type="AlphaFoldDB" id="A0AAD6AFE1"/>
<organism evidence="9 10">
    <name type="scientific">Pogonophryne albipinna</name>
    <dbReference type="NCBI Taxonomy" id="1090488"/>
    <lineage>
        <taxon>Eukaryota</taxon>
        <taxon>Metazoa</taxon>
        <taxon>Chordata</taxon>
        <taxon>Craniata</taxon>
        <taxon>Vertebrata</taxon>
        <taxon>Euteleostomi</taxon>
        <taxon>Actinopterygii</taxon>
        <taxon>Neopterygii</taxon>
        <taxon>Teleostei</taxon>
        <taxon>Neoteleostei</taxon>
        <taxon>Acanthomorphata</taxon>
        <taxon>Eupercaria</taxon>
        <taxon>Perciformes</taxon>
        <taxon>Notothenioidei</taxon>
        <taxon>Pogonophryne</taxon>
    </lineage>
</organism>
<keyword evidence="6" id="KW-0539">Nucleus</keyword>
<keyword evidence="5" id="KW-0862">Zinc</keyword>
<keyword evidence="3" id="KW-0677">Repeat</keyword>
<dbReference type="GO" id="GO:0000978">
    <property type="term" value="F:RNA polymerase II cis-regulatory region sequence-specific DNA binding"/>
    <property type="evidence" value="ECO:0007669"/>
    <property type="project" value="TreeGrafter"/>
</dbReference>
<evidence type="ECO:0000256" key="3">
    <source>
        <dbReference type="ARBA" id="ARBA00022737"/>
    </source>
</evidence>
<dbReference type="InterPro" id="IPR027756">
    <property type="entry name" value="Ovo-like"/>
</dbReference>
<proteinExistence type="predicted"/>
<evidence type="ECO:0000256" key="6">
    <source>
        <dbReference type="ARBA" id="ARBA00023242"/>
    </source>
</evidence>
<sequence length="299" mass="34058">MAETVKYVDDDHRSIFLKLLNDQRLEGEHCDIAVVVEDKRDVSSEEKEKFPYDIVKMALPPEAQLAAEASANQHLDKSPSSALRVQEAILKELTNEDVHKVTCYDQVVVGDMEAEPKDLGEGHHATQTLTFTDSLGGEVKDEQPPGWSTATTDMKFEYLMYGHREQLACQVCGKTFLDESRLRKHEKLHSAERPFVCEICTKAFTTQAHLKEHLKIHTGYKPYRCDVCGKSFIRAPDLKKHERVHSNERPFACQMYLKRHENNMHSERKQLNPLQSDTETLQAAAMAAEEQPLESMSCS</sequence>
<evidence type="ECO:0000256" key="2">
    <source>
        <dbReference type="ARBA" id="ARBA00022723"/>
    </source>
</evidence>
<name>A0AAD6AFE1_9TELE</name>
<reference evidence="9" key="1">
    <citation type="submission" date="2022-11" db="EMBL/GenBank/DDBJ databases">
        <title>Chromosome-level genome of Pogonophryne albipinna.</title>
        <authorList>
            <person name="Jo E."/>
        </authorList>
    </citation>
    <scope>NUCLEOTIDE SEQUENCE</scope>
    <source>
        <strain evidence="9">SGF0006</strain>
        <tissue evidence="9">Muscle</tissue>
    </source>
</reference>
<dbReference type="GO" id="GO:0008270">
    <property type="term" value="F:zinc ion binding"/>
    <property type="evidence" value="ECO:0007669"/>
    <property type="project" value="UniProtKB-KW"/>
</dbReference>
<comment type="subcellular location">
    <subcellularLocation>
        <location evidence="1">Nucleus</location>
    </subcellularLocation>
</comment>
<evidence type="ECO:0000256" key="4">
    <source>
        <dbReference type="ARBA" id="ARBA00022771"/>
    </source>
</evidence>
<dbReference type="FunFam" id="3.30.160.60:FF:000624">
    <property type="entry name" value="zinc finger protein 697"/>
    <property type="match status" value="1"/>
</dbReference>
<dbReference type="GO" id="GO:0000981">
    <property type="term" value="F:DNA-binding transcription factor activity, RNA polymerase II-specific"/>
    <property type="evidence" value="ECO:0007669"/>
    <property type="project" value="TreeGrafter"/>
</dbReference>
<feature type="domain" description="C2H2-type" evidence="8">
    <location>
        <begin position="195"/>
        <end position="222"/>
    </location>
</feature>
<dbReference type="FunFam" id="3.30.160.60:FF:000145">
    <property type="entry name" value="Zinc finger protein 574"/>
    <property type="match status" value="1"/>
</dbReference>
<dbReference type="Proteomes" id="UP001219934">
    <property type="component" value="Unassembled WGS sequence"/>
</dbReference>
<dbReference type="Pfam" id="PF00096">
    <property type="entry name" value="zf-C2H2"/>
    <property type="match status" value="2"/>
</dbReference>
<protein>
    <recommendedName>
        <fullName evidence="8">C2H2-type domain-containing protein</fullName>
    </recommendedName>
</protein>
<dbReference type="Gene3D" id="3.30.160.60">
    <property type="entry name" value="Classic Zinc Finger"/>
    <property type="match status" value="3"/>
</dbReference>
<dbReference type="PANTHER" id="PTHR10032:SF272">
    <property type="entry name" value="OVO-LIKE ZINC FINGER 1A-RELATED"/>
    <property type="match status" value="1"/>
</dbReference>
<dbReference type="GO" id="GO:0005634">
    <property type="term" value="C:nucleus"/>
    <property type="evidence" value="ECO:0007669"/>
    <property type="project" value="UniProtKB-SubCell"/>
</dbReference>
<dbReference type="EMBL" id="JAPTMU010000024">
    <property type="protein sequence ID" value="KAJ4923798.1"/>
    <property type="molecule type" value="Genomic_DNA"/>
</dbReference>
<dbReference type="PANTHER" id="PTHR10032">
    <property type="entry name" value="ZINC FINGER PROTEIN WITH KRAB AND SCAN DOMAINS"/>
    <property type="match status" value="1"/>
</dbReference>
<dbReference type="InterPro" id="IPR013087">
    <property type="entry name" value="Znf_C2H2_type"/>
</dbReference>
<dbReference type="SMART" id="SM00355">
    <property type="entry name" value="ZnF_C2H2"/>
    <property type="match status" value="3"/>
</dbReference>
<keyword evidence="4 7" id="KW-0863">Zinc-finger</keyword>
<evidence type="ECO:0000313" key="10">
    <source>
        <dbReference type="Proteomes" id="UP001219934"/>
    </source>
</evidence>
<dbReference type="FunFam" id="3.30.160.60:FF:000762">
    <property type="entry name" value="Zinc finger and BTB domain-containing 14"/>
    <property type="match status" value="1"/>
</dbReference>
<dbReference type="InterPro" id="IPR036236">
    <property type="entry name" value="Znf_C2H2_sf"/>
</dbReference>
<evidence type="ECO:0000259" key="8">
    <source>
        <dbReference type="PROSITE" id="PS50157"/>
    </source>
</evidence>
<evidence type="ECO:0000256" key="1">
    <source>
        <dbReference type="ARBA" id="ARBA00004123"/>
    </source>
</evidence>
<feature type="domain" description="C2H2-type" evidence="8">
    <location>
        <begin position="223"/>
        <end position="250"/>
    </location>
</feature>
<keyword evidence="2" id="KW-0479">Metal-binding</keyword>